<evidence type="ECO:0000313" key="2">
    <source>
        <dbReference type="EMBL" id="CAI5451561.1"/>
    </source>
</evidence>
<evidence type="ECO:0000256" key="1">
    <source>
        <dbReference type="SAM" id="MobiDB-lite"/>
    </source>
</evidence>
<reference evidence="2" key="1">
    <citation type="submission" date="2022-11" db="EMBL/GenBank/DDBJ databases">
        <authorList>
            <person name="Kikuchi T."/>
        </authorList>
    </citation>
    <scope>NUCLEOTIDE SEQUENCE</scope>
    <source>
        <strain evidence="2">PS1010</strain>
    </source>
</reference>
<organism evidence="2 3">
    <name type="scientific">Caenorhabditis angaria</name>
    <dbReference type="NCBI Taxonomy" id="860376"/>
    <lineage>
        <taxon>Eukaryota</taxon>
        <taxon>Metazoa</taxon>
        <taxon>Ecdysozoa</taxon>
        <taxon>Nematoda</taxon>
        <taxon>Chromadorea</taxon>
        <taxon>Rhabditida</taxon>
        <taxon>Rhabditina</taxon>
        <taxon>Rhabditomorpha</taxon>
        <taxon>Rhabditoidea</taxon>
        <taxon>Rhabditidae</taxon>
        <taxon>Peloderinae</taxon>
        <taxon>Caenorhabditis</taxon>
    </lineage>
</organism>
<gene>
    <name evidence="2" type="ORF">CAMP_LOCUS14198</name>
</gene>
<comment type="caution">
    <text evidence="2">The sequence shown here is derived from an EMBL/GenBank/DDBJ whole genome shotgun (WGS) entry which is preliminary data.</text>
</comment>
<keyword evidence="3" id="KW-1185">Reference proteome</keyword>
<feature type="region of interest" description="Disordered" evidence="1">
    <location>
        <begin position="106"/>
        <end position="144"/>
    </location>
</feature>
<dbReference type="OrthoDB" id="10572594at2759"/>
<name>A0A9P1IVN6_9PELO</name>
<proteinExistence type="predicted"/>
<protein>
    <submittedName>
        <fullName evidence="2">Uncharacterized protein</fullName>
    </submittedName>
</protein>
<dbReference type="EMBL" id="CANHGI010000005">
    <property type="protein sequence ID" value="CAI5451561.1"/>
    <property type="molecule type" value="Genomic_DNA"/>
</dbReference>
<evidence type="ECO:0000313" key="3">
    <source>
        <dbReference type="Proteomes" id="UP001152747"/>
    </source>
</evidence>
<dbReference type="Proteomes" id="UP001152747">
    <property type="component" value="Unassembled WGS sequence"/>
</dbReference>
<dbReference type="AlphaFoldDB" id="A0A9P1IVN6"/>
<sequence>MVRVLRDNEPIWISKINRRMSFNKFRENASHFRSIGQDFSRVLKYINEVKEVYEVTIETWSKGSMNIWVASNYVETTGEMLEKFLETDQMEESTLMENEVTISDLIEIGTRSDEDGEENDSDNEEEEEKEIDSDLDDSWFSDEA</sequence>
<feature type="compositionally biased region" description="Acidic residues" evidence="1">
    <location>
        <begin position="114"/>
        <end position="144"/>
    </location>
</feature>
<accession>A0A9P1IVN6</accession>